<dbReference type="Gene3D" id="3.30.50.10">
    <property type="entry name" value="Erythroid Transcription Factor GATA-1, subunit A"/>
    <property type="match status" value="1"/>
</dbReference>
<dbReference type="GO" id="GO:0005634">
    <property type="term" value="C:nucleus"/>
    <property type="evidence" value="ECO:0007669"/>
    <property type="project" value="UniProtKB-SubCell"/>
</dbReference>
<keyword evidence="7" id="KW-0539">Nucleus</keyword>
<feature type="compositionally biased region" description="Low complexity" evidence="9">
    <location>
        <begin position="470"/>
        <end position="479"/>
    </location>
</feature>
<feature type="compositionally biased region" description="Basic residues" evidence="9">
    <location>
        <begin position="448"/>
        <end position="458"/>
    </location>
</feature>
<dbReference type="Pfam" id="PF00320">
    <property type="entry name" value="GATA"/>
    <property type="match status" value="1"/>
</dbReference>
<dbReference type="Pfam" id="PF08550">
    <property type="entry name" value="GATA_AreA"/>
    <property type="match status" value="1"/>
</dbReference>
<evidence type="ECO:0000259" key="10">
    <source>
        <dbReference type="PROSITE" id="PS50114"/>
    </source>
</evidence>
<feature type="region of interest" description="Disordered" evidence="9">
    <location>
        <begin position="429"/>
        <end position="513"/>
    </location>
</feature>
<dbReference type="PANTHER" id="PTHR10071:SF281">
    <property type="entry name" value="BOX A-BINDING FACTOR-RELATED"/>
    <property type="match status" value="1"/>
</dbReference>
<dbReference type="AlphaFoldDB" id="A0A4P6XNH0"/>
<feature type="domain" description="GATA-type" evidence="10">
    <location>
        <begin position="518"/>
        <end position="571"/>
    </location>
</feature>
<dbReference type="PRINTS" id="PR00619">
    <property type="entry name" value="GATAZNFINGER"/>
</dbReference>
<dbReference type="InterPro" id="IPR013088">
    <property type="entry name" value="Znf_NHR/GATA"/>
</dbReference>
<dbReference type="SUPFAM" id="SSF57716">
    <property type="entry name" value="Glucocorticoid receptor-like (DNA-binding domain)"/>
    <property type="match status" value="1"/>
</dbReference>
<evidence type="ECO:0000256" key="9">
    <source>
        <dbReference type="SAM" id="MobiDB-lite"/>
    </source>
</evidence>
<keyword evidence="12" id="KW-1185">Reference proteome</keyword>
<sequence>MPSEPAQLDQTELSVQLWHMYKNAKNLIPYRVRMENLIWRMMHIKNQKLRQDRLNIRTSHDFSSLTTHPILGPFGSDEEMGSPSDVKKEDFDYVAHIRRMSNTQQSRKRPAPLLPFLPALHGLDLPDPIQGLIHSNLSAALKDTRNTISEPNGNDNGFTFLLDSMAFEGPTNNDMLNEQSRLYQYAKPFDFTPVHEPTPSLPTRPTFAHSISAQPSDFLTSNHHMRQAQPSLPFQQTSDPELPNVDPNLFHRGGNPLEFASSAPQAISISQSQSRYPPSKRQTPLLLYDPSSFMYHAANNSVLPAQITRQDNSLVSVADHFAAPLRPFTPYDDDVGSIHDTMNLGSSHYDSTFSGMLSARSSLVDPTSVNENDNKMSYFDVNVRGASQSFLPLQPHPLQQQHPAQSFAAQAGIPWSDNYLDDAGSPLGSVSTTNSATTSNLARLASLPKKKTKKTKPKKNLETHPSIENAKSAGAKAGSTAVPNAKSRPVTPGAISKTNQKSNEKGGSKGNSAQALSAMPNIECANCFTKTTPLWRRNPQGEPLCNACGLFLKLHGTVRPLSLKTDVIKKRQRGQGTTPVPRKNSQQGQGLTQTPSQPSTVKLERDGDDFNPRPINKSGLISESIATKRVETNRNGEVAGDAMSFKAEESLLPIHELEKESDWYSIPQNDLKLGVEDVEENKGQWDWLNMNM</sequence>
<comment type="subcellular location">
    <subcellularLocation>
        <location evidence="1">Nucleus</location>
    </subcellularLocation>
</comment>
<evidence type="ECO:0000256" key="6">
    <source>
        <dbReference type="ARBA" id="ARBA00023163"/>
    </source>
</evidence>
<dbReference type="InterPro" id="IPR013860">
    <property type="entry name" value="AreA_GATA"/>
</dbReference>
<name>A0A4P6XNH0_9ASCO</name>
<dbReference type="Proteomes" id="UP000292447">
    <property type="component" value="Chromosome IV"/>
</dbReference>
<feature type="compositionally biased region" description="Polar residues" evidence="9">
    <location>
        <begin position="574"/>
        <end position="600"/>
    </location>
</feature>
<dbReference type="PROSITE" id="PS00344">
    <property type="entry name" value="GATA_ZN_FINGER_1"/>
    <property type="match status" value="1"/>
</dbReference>
<evidence type="ECO:0000256" key="2">
    <source>
        <dbReference type="ARBA" id="ARBA00022723"/>
    </source>
</evidence>
<accession>A0A4P6XNH0</accession>
<feature type="region of interest" description="Disordered" evidence="9">
    <location>
        <begin position="565"/>
        <end position="617"/>
    </location>
</feature>
<evidence type="ECO:0000313" key="12">
    <source>
        <dbReference type="Proteomes" id="UP000292447"/>
    </source>
</evidence>
<reference evidence="12" key="1">
    <citation type="submission" date="2019-03" db="EMBL/GenBank/DDBJ databases">
        <title>Snf2 controls pulcherriminic acid biosynthesis and connects pigmentation and antifungal activity of the yeast Metschnikowia pulcherrima.</title>
        <authorList>
            <person name="Gore-Lloyd D."/>
            <person name="Sumann I."/>
            <person name="Brachmann A.O."/>
            <person name="Schneeberger K."/>
            <person name="Ortiz-Merino R.A."/>
            <person name="Moreno-Beltran M."/>
            <person name="Schlaefli M."/>
            <person name="Kirner P."/>
            <person name="Santos Kron A."/>
            <person name="Wolfe K.H."/>
            <person name="Piel J."/>
            <person name="Ahrens C.H."/>
            <person name="Henk D."/>
            <person name="Freimoser F.M."/>
        </authorList>
    </citation>
    <scope>NUCLEOTIDE SEQUENCE [LARGE SCALE GENOMIC DNA]</scope>
    <source>
        <strain evidence="12">APC 1.2</strain>
    </source>
</reference>
<evidence type="ECO:0000256" key="5">
    <source>
        <dbReference type="ARBA" id="ARBA00023015"/>
    </source>
</evidence>
<dbReference type="GO" id="GO:0000122">
    <property type="term" value="P:negative regulation of transcription by RNA polymerase II"/>
    <property type="evidence" value="ECO:0007669"/>
    <property type="project" value="TreeGrafter"/>
</dbReference>
<gene>
    <name evidence="11" type="primary">MPUL0D00440</name>
    <name evidence="11" type="ORF">METSCH_D00440</name>
</gene>
<proteinExistence type="predicted"/>
<evidence type="ECO:0000256" key="7">
    <source>
        <dbReference type="ARBA" id="ARBA00023242"/>
    </source>
</evidence>
<dbReference type="SMART" id="SM00401">
    <property type="entry name" value="ZnF_GATA"/>
    <property type="match status" value="1"/>
</dbReference>
<evidence type="ECO:0000313" key="11">
    <source>
        <dbReference type="EMBL" id="QBM88987.1"/>
    </source>
</evidence>
<dbReference type="InterPro" id="IPR000679">
    <property type="entry name" value="Znf_GATA"/>
</dbReference>
<evidence type="ECO:0000256" key="4">
    <source>
        <dbReference type="ARBA" id="ARBA00022833"/>
    </source>
</evidence>
<keyword evidence="3 8" id="KW-0863">Zinc-finger</keyword>
<organism evidence="11 12">
    <name type="scientific">Metschnikowia aff. pulcherrima</name>
    <dbReference type="NCBI Taxonomy" id="2163413"/>
    <lineage>
        <taxon>Eukaryota</taxon>
        <taxon>Fungi</taxon>
        <taxon>Dikarya</taxon>
        <taxon>Ascomycota</taxon>
        <taxon>Saccharomycotina</taxon>
        <taxon>Pichiomycetes</taxon>
        <taxon>Metschnikowiaceae</taxon>
        <taxon>Metschnikowia</taxon>
    </lineage>
</organism>
<feature type="compositionally biased region" description="Basic and acidic residues" evidence="9">
    <location>
        <begin position="602"/>
        <end position="611"/>
    </location>
</feature>
<dbReference type="EMBL" id="CP034459">
    <property type="protein sequence ID" value="QBM88987.1"/>
    <property type="molecule type" value="Genomic_DNA"/>
</dbReference>
<dbReference type="GO" id="GO:0008270">
    <property type="term" value="F:zinc ion binding"/>
    <property type="evidence" value="ECO:0007669"/>
    <property type="project" value="UniProtKB-KW"/>
</dbReference>
<dbReference type="InterPro" id="IPR039355">
    <property type="entry name" value="Transcription_factor_GATA"/>
</dbReference>
<dbReference type="PANTHER" id="PTHR10071">
    <property type="entry name" value="TRANSCRIPTION FACTOR GATA FAMILY MEMBER"/>
    <property type="match status" value="1"/>
</dbReference>
<keyword evidence="6" id="KW-0804">Transcription</keyword>
<evidence type="ECO:0000256" key="3">
    <source>
        <dbReference type="ARBA" id="ARBA00022771"/>
    </source>
</evidence>
<evidence type="ECO:0000256" key="1">
    <source>
        <dbReference type="ARBA" id="ARBA00004123"/>
    </source>
</evidence>
<keyword evidence="4" id="KW-0862">Zinc</keyword>
<dbReference type="CDD" id="cd00202">
    <property type="entry name" value="ZnF_GATA"/>
    <property type="match status" value="1"/>
</dbReference>
<dbReference type="GO" id="GO:0000981">
    <property type="term" value="F:DNA-binding transcription factor activity, RNA polymerase II-specific"/>
    <property type="evidence" value="ECO:0007669"/>
    <property type="project" value="TreeGrafter"/>
</dbReference>
<dbReference type="PROSITE" id="PS50114">
    <property type="entry name" value="GATA_ZN_FINGER_2"/>
    <property type="match status" value="1"/>
</dbReference>
<dbReference type="STRING" id="2163413.A0A4P6XNH0"/>
<keyword evidence="2" id="KW-0479">Metal-binding</keyword>
<evidence type="ECO:0000256" key="8">
    <source>
        <dbReference type="PROSITE-ProRule" id="PRU00094"/>
    </source>
</evidence>
<dbReference type="GO" id="GO:0000978">
    <property type="term" value="F:RNA polymerase II cis-regulatory region sequence-specific DNA binding"/>
    <property type="evidence" value="ECO:0007669"/>
    <property type="project" value="TreeGrafter"/>
</dbReference>
<dbReference type="GO" id="GO:0045944">
    <property type="term" value="P:positive regulation of transcription by RNA polymerase II"/>
    <property type="evidence" value="ECO:0007669"/>
    <property type="project" value="TreeGrafter"/>
</dbReference>
<protein>
    <recommendedName>
        <fullName evidence="10">GATA-type domain-containing protein</fullName>
    </recommendedName>
</protein>
<feature type="compositionally biased region" description="Low complexity" evidence="9">
    <location>
        <begin position="429"/>
        <end position="440"/>
    </location>
</feature>
<dbReference type="FunFam" id="3.30.50.10:FF:000007">
    <property type="entry name" value="Nitrogen regulatory AreA, N-terminal"/>
    <property type="match status" value="1"/>
</dbReference>
<keyword evidence="5" id="KW-0805">Transcription regulation</keyword>